<sequence>MTKDEPQRDISRSNLKTHGITFDTRIIPIHELQEQSTARALPEHIAAVGEALLTFENIIPQGWKRHLEKEAATFNYESPDLPGSTFVSEEQFEIDLGEHSQEWLLAHQNLKYCNKVAKDAQKLIGNQEPEWSLFWRNEVFVLFNTHIKKQRELCSRLDAWSLYESITWSEYENAKKEVFLGKPRTTPKPDLTYAFPIKSHSTAILRGLARDEISKALSPEVLGQLLQQGITCTPTTGLRNWTKAQDKTKMLRSDSDRSCFPWAIVEMKRDVSTVDGALAIRCYCQAANAAAAALDLQAQLFDKLDHDRYSQNPPIVVITTVGPEIRVWLAYWDRDSHPLVLGTPKQRMVCIWSTSALLTWGIASIRAVIMNMQTWATRLLKPKIQHAIVEALRRGQRPTKVGSQESSSANNPFTFASSSIFTPTSSPLAEDRAGDVRRPSRSPPATPLAIVSERLPVSTTINQRPQMSPPEQLRRGIESQHSNVLPVSPSPMKRKIAWPCRKVISKNTSDVPSLLGTNSNQCDTRTSPGDMVISQKPLMPLYRVLHTNSASLIKKPFSVDDWAGLFKDDPKSQISLSHKSKRSAEPSKSLINTSTDKRQVPKETSRIEKDSSPTSRVYCRSKSNGQASGPASIATTSAEDREPDISAAEQNLTSNEAELDADIDSIIQDLGSTCIGDSDIEGQEMASSRDSSRLGKDAVPTDKNGVINLPIYQKLGSAFQTRCGMCTSGHVAPSRDFDGQGSESSSKIEREGAHEDRCSTTSSSCVPGSRLDNRNRIQPHPPSSPESQQKSLFGSFGPANFLHDQQCAPAAKESLTSAESITRQNSTISESLAREKSLFGQSVNGQKPLFGQSHNGKSLFGRSSDFTEPDGETRSQSSSDSNYGADSSSQSSVDEQDIREYQSHSGRSEVFGIQQDSDVEEYSESEDHEDPEDYSDREERSDAEDSSDADYSSDSDDELVYGDYNLLDGTAPIKAVITVLTSQPRSGEWRMERSMLRTITSDLSCFDRLAIEVLVDRWKNPDGSCRVPLESALRVLRSRLERRDD</sequence>
<feature type="region of interest" description="Disordered" evidence="1">
    <location>
        <begin position="843"/>
        <end position="957"/>
    </location>
</feature>
<feature type="region of interest" description="Disordered" evidence="1">
    <location>
        <begin position="731"/>
        <end position="795"/>
    </location>
</feature>
<dbReference type="EMBL" id="JAGMVJ010000027">
    <property type="protein sequence ID" value="KAH7070236.1"/>
    <property type="molecule type" value="Genomic_DNA"/>
</dbReference>
<feature type="compositionally biased region" description="Polar residues" evidence="1">
    <location>
        <begin position="457"/>
        <end position="466"/>
    </location>
</feature>
<dbReference type="AlphaFoldDB" id="A0A8K0VSB6"/>
<feature type="region of interest" description="Disordered" evidence="1">
    <location>
        <begin position="683"/>
        <end position="702"/>
    </location>
</feature>
<reference evidence="2" key="1">
    <citation type="journal article" date="2021" name="Nat. Commun.">
        <title>Genetic determinants of endophytism in the Arabidopsis root mycobiome.</title>
        <authorList>
            <person name="Mesny F."/>
            <person name="Miyauchi S."/>
            <person name="Thiergart T."/>
            <person name="Pickel B."/>
            <person name="Atanasova L."/>
            <person name="Karlsson M."/>
            <person name="Huettel B."/>
            <person name="Barry K.W."/>
            <person name="Haridas S."/>
            <person name="Chen C."/>
            <person name="Bauer D."/>
            <person name="Andreopoulos W."/>
            <person name="Pangilinan J."/>
            <person name="LaButti K."/>
            <person name="Riley R."/>
            <person name="Lipzen A."/>
            <person name="Clum A."/>
            <person name="Drula E."/>
            <person name="Henrissat B."/>
            <person name="Kohler A."/>
            <person name="Grigoriev I.V."/>
            <person name="Martin F.M."/>
            <person name="Hacquard S."/>
        </authorList>
    </citation>
    <scope>NUCLEOTIDE SEQUENCE</scope>
    <source>
        <strain evidence="2">MPI-SDFR-AT-0120</strain>
    </source>
</reference>
<proteinExistence type="predicted"/>
<feature type="compositionally biased region" description="Basic and acidic residues" evidence="1">
    <location>
        <begin position="746"/>
        <end position="758"/>
    </location>
</feature>
<gene>
    <name evidence="2" type="ORF">FB567DRAFT_216878</name>
</gene>
<comment type="caution">
    <text evidence="2">The sequence shown here is derived from an EMBL/GenBank/DDBJ whole genome shotgun (WGS) entry which is preliminary data.</text>
</comment>
<feature type="compositionally biased region" description="Basic and acidic residues" evidence="1">
    <location>
        <begin position="595"/>
        <end position="611"/>
    </location>
</feature>
<evidence type="ECO:0000313" key="3">
    <source>
        <dbReference type="Proteomes" id="UP000813461"/>
    </source>
</evidence>
<protein>
    <submittedName>
        <fullName evidence="2">Uncharacterized protein</fullName>
    </submittedName>
</protein>
<dbReference type="Proteomes" id="UP000813461">
    <property type="component" value="Unassembled WGS sequence"/>
</dbReference>
<evidence type="ECO:0000256" key="1">
    <source>
        <dbReference type="SAM" id="MobiDB-lite"/>
    </source>
</evidence>
<dbReference type="OrthoDB" id="5081713at2759"/>
<feature type="compositionally biased region" description="Acidic residues" evidence="1">
    <location>
        <begin position="917"/>
        <end position="957"/>
    </location>
</feature>
<feature type="compositionally biased region" description="Polar residues" evidence="1">
    <location>
        <begin position="621"/>
        <end position="637"/>
    </location>
</feature>
<accession>A0A8K0VSB6</accession>
<organism evidence="2 3">
    <name type="scientific">Paraphoma chrysanthemicola</name>
    <dbReference type="NCBI Taxonomy" id="798071"/>
    <lineage>
        <taxon>Eukaryota</taxon>
        <taxon>Fungi</taxon>
        <taxon>Dikarya</taxon>
        <taxon>Ascomycota</taxon>
        <taxon>Pezizomycotina</taxon>
        <taxon>Dothideomycetes</taxon>
        <taxon>Pleosporomycetidae</taxon>
        <taxon>Pleosporales</taxon>
        <taxon>Pleosporineae</taxon>
        <taxon>Phaeosphaeriaceae</taxon>
        <taxon>Paraphoma</taxon>
    </lineage>
</organism>
<feature type="region of interest" description="Disordered" evidence="1">
    <location>
        <begin position="810"/>
        <end position="829"/>
    </location>
</feature>
<feature type="compositionally biased region" description="Polar residues" evidence="1">
    <location>
        <begin position="401"/>
        <end position="427"/>
    </location>
</feature>
<feature type="compositionally biased region" description="Basic and acidic residues" evidence="1">
    <location>
        <begin position="690"/>
        <end position="700"/>
    </location>
</feature>
<name>A0A8K0VSB6_9PLEO</name>
<feature type="region of interest" description="Disordered" evidence="1">
    <location>
        <begin position="394"/>
        <end position="474"/>
    </location>
</feature>
<feature type="region of interest" description="Disordered" evidence="1">
    <location>
        <begin position="570"/>
        <end position="643"/>
    </location>
</feature>
<evidence type="ECO:0000313" key="2">
    <source>
        <dbReference type="EMBL" id="KAH7070236.1"/>
    </source>
</evidence>
<feature type="compositionally biased region" description="Low complexity" evidence="1">
    <location>
        <begin position="875"/>
        <end position="892"/>
    </location>
</feature>
<feature type="region of interest" description="Disordered" evidence="1">
    <location>
        <begin position="511"/>
        <end position="531"/>
    </location>
</feature>
<feature type="compositionally biased region" description="Basic and acidic residues" evidence="1">
    <location>
        <begin position="429"/>
        <end position="438"/>
    </location>
</feature>
<feature type="compositionally biased region" description="Polar residues" evidence="1">
    <location>
        <begin position="814"/>
        <end position="829"/>
    </location>
</feature>
<keyword evidence="3" id="KW-1185">Reference proteome</keyword>
<feature type="compositionally biased region" description="Polar residues" evidence="1">
    <location>
        <begin position="511"/>
        <end position="527"/>
    </location>
</feature>